<dbReference type="Proteomes" id="UP000753961">
    <property type="component" value="Unassembled WGS sequence"/>
</dbReference>
<accession>A0A953L8V8</accession>
<reference evidence="1" key="1">
    <citation type="submission" date="2021-06" db="EMBL/GenBank/DDBJ databases">
        <title>44 bacteria genomes isolated from Dapeng, Shenzhen.</title>
        <authorList>
            <person name="Zheng W."/>
            <person name="Yu S."/>
            <person name="Huang Y."/>
        </authorList>
    </citation>
    <scope>NUCLEOTIDE SEQUENCE</scope>
    <source>
        <strain evidence="1">DP5N28-2</strain>
    </source>
</reference>
<evidence type="ECO:0008006" key="3">
    <source>
        <dbReference type="Google" id="ProtNLM"/>
    </source>
</evidence>
<dbReference type="Gene3D" id="3.30.230.10">
    <property type="match status" value="1"/>
</dbReference>
<dbReference type="InterPro" id="IPR047765">
    <property type="entry name" value="GHMP_GYDIA-like"/>
</dbReference>
<sequence>MKVTESQGAGIHWITKDQNGAKWFECKLNLIDFAIEKTTDETKAEFVQSLIKSAAQLNSDFLSKWKKYKVTCDLGFDPAWGLGTSSTLICNLATWAELSPFELFFDTQEGSGYDIAAAVSQEPLLYQKNEDELSFETFDWSGNLTDGICVFYQGHKQNSLEEVRTWKTNKVWKQKDVKQVSSISEALADCNDVDEAISLLRDHVNMMERILNRTAYDGQFSDFEGVVKPLGAWGGDFGLALHTDVEYTAKYLAKKGMKTVFRLGDILVK</sequence>
<comment type="caution">
    <text evidence="1">The sequence shown here is derived from an EMBL/GenBank/DDBJ whole genome shotgun (WGS) entry which is preliminary data.</text>
</comment>
<dbReference type="InterPro" id="IPR014721">
    <property type="entry name" value="Ribsml_uS5_D2-typ_fold_subgr"/>
</dbReference>
<evidence type="ECO:0000313" key="2">
    <source>
        <dbReference type="Proteomes" id="UP000753961"/>
    </source>
</evidence>
<proteinExistence type="predicted"/>
<dbReference type="AlphaFoldDB" id="A0A953L8V8"/>
<protein>
    <recommendedName>
        <fullName evidence="3">Mevalonate kinase</fullName>
    </recommendedName>
</protein>
<name>A0A953L8V8_9BACT</name>
<evidence type="ECO:0000313" key="1">
    <source>
        <dbReference type="EMBL" id="MBY5958155.1"/>
    </source>
</evidence>
<gene>
    <name evidence="1" type="ORF">KUV50_08445</name>
</gene>
<dbReference type="NCBIfam" id="NF040656">
    <property type="entry name" value="GHMP_GYDIA"/>
    <property type="match status" value="1"/>
</dbReference>
<dbReference type="EMBL" id="JAHVHU010000007">
    <property type="protein sequence ID" value="MBY5958155.1"/>
    <property type="molecule type" value="Genomic_DNA"/>
</dbReference>
<organism evidence="1 2">
    <name type="scientific">Membranihabitans marinus</name>
    <dbReference type="NCBI Taxonomy" id="1227546"/>
    <lineage>
        <taxon>Bacteria</taxon>
        <taxon>Pseudomonadati</taxon>
        <taxon>Bacteroidota</taxon>
        <taxon>Saprospiria</taxon>
        <taxon>Saprospirales</taxon>
        <taxon>Saprospiraceae</taxon>
        <taxon>Membranihabitans</taxon>
    </lineage>
</organism>
<keyword evidence="2" id="KW-1185">Reference proteome</keyword>